<proteinExistence type="predicted"/>
<evidence type="ECO:0000256" key="1">
    <source>
        <dbReference type="SAM" id="Phobius"/>
    </source>
</evidence>
<dbReference type="EMBL" id="WJNG01000011">
    <property type="protein sequence ID" value="MRH43731.1"/>
    <property type="molecule type" value="Genomic_DNA"/>
</dbReference>
<evidence type="ECO:0000313" key="3">
    <source>
        <dbReference type="Proteomes" id="UP000799092"/>
    </source>
</evidence>
<reference evidence="2" key="1">
    <citation type="submission" date="2019-11" db="EMBL/GenBank/DDBJ databases">
        <authorList>
            <person name="Li J."/>
        </authorList>
    </citation>
    <scope>NUCLEOTIDE SEQUENCE</scope>
    <source>
        <strain evidence="2">B6B</strain>
    </source>
</reference>
<gene>
    <name evidence="2" type="ORF">GH741_13720</name>
</gene>
<dbReference type="Proteomes" id="UP000799092">
    <property type="component" value="Unassembled WGS sequence"/>
</dbReference>
<accession>A0A6A8DJ03</accession>
<keyword evidence="3" id="KW-1185">Reference proteome</keyword>
<name>A0A6A8DJ03_9BACI</name>
<dbReference type="OrthoDB" id="2427603at2"/>
<evidence type="ECO:0008006" key="4">
    <source>
        <dbReference type="Google" id="ProtNLM"/>
    </source>
</evidence>
<organism evidence="2 3">
    <name type="scientific">Aquibacillus halophilus</name>
    <dbReference type="NCBI Taxonomy" id="930132"/>
    <lineage>
        <taxon>Bacteria</taxon>
        <taxon>Bacillati</taxon>
        <taxon>Bacillota</taxon>
        <taxon>Bacilli</taxon>
        <taxon>Bacillales</taxon>
        <taxon>Bacillaceae</taxon>
        <taxon>Aquibacillus</taxon>
    </lineage>
</organism>
<dbReference type="AlphaFoldDB" id="A0A6A8DJ03"/>
<protein>
    <recommendedName>
        <fullName evidence="4">Phenylalanyl-tRNA synthetase subunit beta</fullName>
    </recommendedName>
</protein>
<comment type="caution">
    <text evidence="2">The sequence shown here is derived from an EMBL/GenBank/DDBJ whole genome shotgun (WGS) entry which is preliminary data.</text>
</comment>
<sequence length="141" mass="16142">MRFIKWLIMITIVVAIGYQVYHIGTNVVADKVMELVVDEFENMGELELLKQSINSDPEIQRFVLEGANIAEGSLPFTTKEEAIKVIVKKLDINEVKEIKSTIENGVTPQEQQELLRRAESKLTVDELNALKVVFYKEIYNN</sequence>
<keyword evidence="1" id="KW-0472">Membrane</keyword>
<dbReference type="RefSeq" id="WP_153737350.1">
    <property type="nucleotide sequence ID" value="NZ_WJNG01000011.1"/>
</dbReference>
<keyword evidence="1" id="KW-0812">Transmembrane</keyword>
<evidence type="ECO:0000313" key="2">
    <source>
        <dbReference type="EMBL" id="MRH43731.1"/>
    </source>
</evidence>
<keyword evidence="1" id="KW-1133">Transmembrane helix</keyword>
<feature type="transmembrane region" description="Helical" evidence="1">
    <location>
        <begin position="6"/>
        <end position="24"/>
    </location>
</feature>